<dbReference type="InterPro" id="IPR013766">
    <property type="entry name" value="Thioredoxin_domain"/>
</dbReference>
<keyword evidence="5" id="KW-1185">Reference proteome</keyword>
<dbReference type="GO" id="GO:0005829">
    <property type="term" value="C:cytosol"/>
    <property type="evidence" value="ECO:0007669"/>
    <property type="project" value="TreeGrafter"/>
</dbReference>
<feature type="region of interest" description="Disordered" evidence="2">
    <location>
        <begin position="1"/>
        <end position="37"/>
    </location>
</feature>
<accession>Q8FLQ6</accession>
<protein>
    <submittedName>
        <fullName evidence="4">Putative thioredoxin</fullName>
    </submittedName>
</protein>
<dbReference type="Pfam" id="PF00085">
    <property type="entry name" value="Thioredoxin"/>
    <property type="match status" value="1"/>
</dbReference>
<dbReference type="eggNOG" id="COG0526">
    <property type="taxonomic scope" value="Bacteria"/>
</dbReference>
<feature type="compositionally biased region" description="Basic and acidic residues" evidence="2">
    <location>
        <begin position="27"/>
        <end position="37"/>
    </location>
</feature>
<comment type="function">
    <text evidence="1">Participates in various redox reactions through the reversible oxidation of its active center dithiol to a disulfide and catalyzes dithiol-disulfide exchange reactions.</text>
</comment>
<name>Q8FLQ6_COREF</name>
<evidence type="ECO:0000256" key="2">
    <source>
        <dbReference type="SAM" id="MobiDB-lite"/>
    </source>
</evidence>
<dbReference type="EMBL" id="BA000035">
    <property type="protein sequence ID" value="BAC19622.1"/>
    <property type="molecule type" value="Genomic_DNA"/>
</dbReference>
<dbReference type="STRING" id="196164.gene:10743262"/>
<dbReference type="PANTHER" id="PTHR45663:SF40">
    <property type="entry name" value="THIOREDOXIN 2"/>
    <property type="match status" value="1"/>
</dbReference>
<evidence type="ECO:0000313" key="4">
    <source>
        <dbReference type="EMBL" id="BAC19622.1"/>
    </source>
</evidence>
<dbReference type="Gene3D" id="3.40.30.10">
    <property type="entry name" value="Glutaredoxin"/>
    <property type="match status" value="1"/>
</dbReference>
<dbReference type="CDD" id="cd02947">
    <property type="entry name" value="TRX_family"/>
    <property type="match status" value="1"/>
</dbReference>
<sequence length="184" mass="20421">MDPSGTRTGHHAHCMMSFESDSGSESPRGRDHDRPGNARDLHLVDLYIQTIQTFRRSYYMATIDVTEDTFEQTVTGEGIVLVDAWASWCGPCRQFAPTYEKVSGDHPDAVFAKLDTEANQSLAAALEIQSIPTLMIFRDGIMVFREAGTMPAPALDDLVKQVKQLDMDDVRRQIAEQQAAQGDA</sequence>
<feature type="domain" description="Thioredoxin" evidence="3">
    <location>
        <begin position="20"/>
        <end position="164"/>
    </location>
</feature>
<dbReference type="PANTHER" id="PTHR45663">
    <property type="entry name" value="GEO12009P1"/>
    <property type="match status" value="1"/>
</dbReference>
<dbReference type="InterPro" id="IPR036249">
    <property type="entry name" value="Thioredoxin-like_sf"/>
</dbReference>
<dbReference type="AlphaFoldDB" id="Q8FLQ6"/>
<dbReference type="KEGG" id="cef:CE2812"/>
<dbReference type="SUPFAM" id="SSF52833">
    <property type="entry name" value="Thioredoxin-like"/>
    <property type="match status" value="1"/>
</dbReference>
<dbReference type="GO" id="GO:0015035">
    <property type="term" value="F:protein-disulfide reductase activity"/>
    <property type="evidence" value="ECO:0007669"/>
    <property type="project" value="TreeGrafter"/>
</dbReference>
<dbReference type="HOGENOM" id="CLU_1465875_0_0_11"/>
<evidence type="ECO:0000313" key="5">
    <source>
        <dbReference type="Proteomes" id="UP000001409"/>
    </source>
</evidence>
<dbReference type="PRINTS" id="PR00421">
    <property type="entry name" value="THIOREDOXIN"/>
</dbReference>
<evidence type="ECO:0000259" key="3">
    <source>
        <dbReference type="PROSITE" id="PS51352"/>
    </source>
</evidence>
<dbReference type="PROSITE" id="PS51352">
    <property type="entry name" value="THIOREDOXIN_2"/>
    <property type="match status" value="1"/>
</dbReference>
<organism evidence="4 5">
    <name type="scientific">Corynebacterium efficiens (strain DSM 44549 / YS-314 / AJ 12310 / JCM 11189 / NBRC 100395)</name>
    <dbReference type="NCBI Taxonomy" id="196164"/>
    <lineage>
        <taxon>Bacteria</taxon>
        <taxon>Bacillati</taxon>
        <taxon>Actinomycetota</taxon>
        <taxon>Actinomycetes</taxon>
        <taxon>Mycobacteriales</taxon>
        <taxon>Corynebacteriaceae</taxon>
        <taxon>Corynebacterium</taxon>
    </lineage>
</organism>
<proteinExistence type="predicted"/>
<dbReference type="Proteomes" id="UP000001409">
    <property type="component" value="Chromosome"/>
</dbReference>
<reference evidence="4 5" key="1">
    <citation type="journal article" date="2003" name="Genome Res.">
        <title>Comparative complete genome sequence analysis of the amino acid replacements responsible for the thermostability of Corynebacterium efficiens.</title>
        <authorList>
            <person name="Nishio Y."/>
            <person name="Nakamura Y."/>
            <person name="Kawarabayasi Y."/>
            <person name="Usuda Y."/>
            <person name="Kimura E."/>
            <person name="Sugimoto S."/>
            <person name="Matsui K."/>
            <person name="Yamagishi A."/>
            <person name="Kikuchi H."/>
            <person name="Ikeo K."/>
            <person name="Gojobori T."/>
        </authorList>
    </citation>
    <scope>NUCLEOTIDE SEQUENCE [LARGE SCALE GENOMIC DNA]</scope>
    <source>
        <strain evidence="5">DSM 44549 / YS-314 / AJ 12310 / JCM 11189 / NBRC 100395</strain>
    </source>
</reference>
<evidence type="ECO:0000256" key="1">
    <source>
        <dbReference type="ARBA" id="ARBA00003318"/>
    </source>
</evidence>